<dbReference type="GO" id="GO:0000049">
    <property type="term" value="F:tRNA binding"/>
    <property type="evidence" value="ECO:0007669"/>
    <property type="project" value="InterPro"/>
</dbReference>
<protein>
    <submittedName>
        <fullName evidence="6">Uncharacterized protein</fullName>
    </submittedName>
</protein>
<dbReference type="GO" id="GO:0004812">
    <property type="term" value="F:aminoacyl-tRNA ligase activity"/>
    <property type="evidence" value="ECO:0007669"/>
    <property type="project" value="UniProtKB-KW"/>
</dbReference>
<reference evidence="7" key="1">
    <citation type="submission" date="2016-11" db="EMBL/GenBank/DDBJ databases">
        <authorList>
            <person name="Jaros S."/>
            <person name="Januszkiewicz K."/>
            <person name="Wedrychowicz H."/>
        </authorList>
    </citation>
    <scope>NUCLEOTIDE SEQUENCE [LARGE SCALE GENOMIC DNA]</scope>
    <source>
        <strain evidence="7">CGMCC 4.3555</strain>
    </source>
</reference>
<evidence type="ECO:0000256" key="5">
    <source>
        <dbReference type="ARBA" id="ARBA00023146"/>
    </source>
</evidence>
<evidence type="ECO:0000256" key="4">
    <source>
        <dbReference type="ARBA" id="ARBA00022917"/>
    </source>
</evidence>
<proteinExistence type="predicted"/>
<dbReference type="Proteomes" id="UP000184388">
    <property type="component" value="Unassembled WGS sequence"/>
</dbReference>
<keyword evidence="5" id="KW-0030">Aminoacyl-tRNA synthetase</keyword>
<keyword evidence="3" id="KW-0067">ATP-binding</keyword>
<evidence type="ECO:0000256" key="3">
    <source>
        <dbReference type="ARBA" id="ARBA00022840"/>
    </source>
</evidence>
<dbReference type="EMBL" id="FRBK01000019">
    <property type="protein sequence ID" value="SHN07701.1"/>
    <property type="molecule type" value="Genomic_DNA"/>
</dbReference>
<dbReference type="GO" id="GO:0006412">
    <property type="term" value="P:translation"/>
    <property type="evidence" value="ECO:0007669"/>
    <property type="project" value="UniProtKB-KW"/>
</dbReference>
<keyword evidence="1" id="KW-0436">Ligase</keyword>
<evidence type="ECO:0000256" key="2">
    <source>
        <dbReference type="ARBA" id="ARBA00022741"/>
    </source>
</evidence>
<sequence>MLPADAGVVRRTAEARIGPSGAPRQRGGVLPLVPLLRGRIPFPRQSGGVPPYLFDIKKLSAFNGEYIRALPMEEFIKACEPWLRAPYAN</sequence>
<dbReference type="AlphaFoldDB" id="A0A9X8N5I6"/>
<dbReference type="SUPFAM" id="SSF48163">
    <property type="entry name" value="An anticodon-binding domain of class I aminoacyl-tRNA synthetases"/>
    <property type="match status" value="1"/>
</dbReference>
<accession>A0A9X8N5I6</accession>
<dbReference type="GO" id="GO:0005524">
    <property type="term" value="F:ATP binding"/>
    <property type="evidence" value="ECO:0007669"/>
    <property type="project" value="UniProtKB-KW"/>
</dbReference>
<keyword evidence="2" id="KW-0547">Nucleotide-binding</keyword>
<evidence type="ECO:0000313" key="6">
    <source>
        <dbReference type="EMBL" id="SHN07701.1"/>
    </source>
</evidence>
<comment type="caution">
    <text evidence="6">The sequence shown here is derived from an EMBL/GenBank/DDBJ whole genome shotgun (WGS) entry which is preliminary data.</text>
</comment>
<dbReference type="InterPro" id="IPR008925">
    <property type="entry name" value="aa_tRNA-synth_I_cd-bd_sf"/>
</dbReference>
<evidence type="ECO:0000256" key="1">
    <source>
        <dbReference type="ARBA" id="ARBA00022598"/>
    </source>
</evidence>
<organism evidence="6 7">
    <name type="scientific">Streptomyces yunnanensis</name>
    <dbReference type="NCBI Taxonomy" id="156453"/>
    <lineage>
        <taxon>Bacteria</taxon>
        <taxon>Bacillati</taxon>
        <taxon>Actinomycetota</taxon>
        <taxon>Actinomycetes</taxon>
        <taxon>Kitasatosporales</taxon>
        <taxon>Streptomycetaceae</taxon>
        <taxon>Streptomyces</taxon>
    </lineage>
</organism>
<gene>
    <name evidence="6" type="ORF">SAMN05216268_11935</name>
</gene>
<name>A0A9X8N5I6_9ACTN</name>
<evidence type="ECO:0000313" key="7">
    <source>
        <dbReference type="Proteomes" id="UP000184388"/>
    </source>
</evidence>
<keyword evidence="4" id="KW-0648">Protein biosynthesis</keyword>